<proteinExistence type="predicted"/>
<accession>A0A7S1IMB4</accession>
<organism evidence="2">
    <name type="scientific">Eutreptiella gymnastica</name>
    <dbReference type="NCBI Taxonomy" id="73025"/>
    <lineage>
        <taxon>Eukaryota</taxon>
        <taxon>Discoba</taxon>
        <taxon>Euglenozoa</taxon>
        <taxon>Euglenida</taxon>
        <taxon>Spirocuta</taxon>
        <taxon>Euglenophyceae</taxon>
        <taxon>Eutreptiales</taxon>
        <taxon>Eutreptiaceae</taxon>
        <taxon>Eutreptiella</taxon>
    </lineage>
</organism>
<dbReference type="SUPFAM" id="SSF52777">
    <property type="entry name" value="CoA-dependent acyltransferases"/>
    <property type="match status" value="1"/>
</dbReference>
<protein>
    <recommendedName>
        <fullName evidence="3">Condensation domain-containing protein</fullName>
    </recommendedName>
</protein>
<dbReference type="InterPro" id="IPR050317">
    <property type="entry name" value="Plant_Fungal_Acyltransferase"/>
</dbReference>
<dbReference type="EMBL" id="HBGA01074445">
    <property type="protein sequence ID" value="CAD9016717.1"/>
    <property type="molecule type" value="Transcribed_RNA"/>
</dbReference>
<evidence type="ECO:0008006" key="3">
    <source>
        <dbReference type="Google" id="ProtNLM"/>
    </source>
</evidence>
<dbReference type="PANTHER" id="PTHR31642:SF310">
    <property type="entry name" value="FATTY ALCOHOL:CAFFEOYL-COA ACYLTRANSFERASE"/>
    <property type="match status" value="1"/>
</dbReference>
<dbReference type="PANTHER" id="PTHR31642">
    <property type="entry name" value="TRICHOTHECENE 3-O-ACETYLTRANSFERASE"/>
    <property type="match status" value="1"/>
</dbReference>
<name>A0A7S1IMB4_9EUGL</name>
<keyword evidence="1" id="KW-0808">Transferase</keyword>
<reference evidence="2" key="1">
    <citation type="submission" date="2021-01" db="EMBL/GenBank/DDBJ databases">
        <authorList>
            <person name="Corre E."/>
            <person name="Pelletier E."/>
            <person name="Niang G."/>
            <person name="Scheremetjew M."/>
            <person name="Finn R."/>
            <person name="Kale V."/>
            <person name="Holt S."/>
            <person name="Cochrane G."/>
            <person name="Meng A."/>
            <person name="Brown T."/>
            <person name="Cohen L."/>
        </authorList>
    </citation>
    <scope>NUCLEOTIDE SEQUENCE</scope>
    <source>
        <strain evidence="2">NIES-381</strain>
    </source>
</reference>
<dbReference type="Gene3D" id="3.30.559.10">
    <property type="entry name" value="Chloramphenicol acetyltransferase-like domain"/>
    <property type="match status" value="2"/>
</dbReference>
<dbReference type="AlphaFoldDB" id="A0A7S1IMB4"/>
<dbReference type="GO" id="GO:0016747">
    <property type="term" value="F:acyltransferase activity, transferring groups other than amino-acyl groups"/>
    <property type="evidence" value="ECO:0007669"/>
    <property type="project" value="TreeGrafter"/>
</dbReference>
<evidence type="ECO:0000256" key="1">
    <source>
        <dbReference type="ARBA" id="ARBA00022679"/>
    </source>
</evidence>
<sequence>MAEEEAILLQVPPGALKELHALTNRDLHAHENYAPIKIAYRFNDFVTPSSLLKSWHAVLEVHPAFGGHVINTVNGKRIECGTIPLQLRVVRVAPATFKNPLDWVALAVKYCSKRDALFQPMLLTTGRPSDGCVLVCVFDHTLGDAATFGIFMKAWSDAYSAVPFPHDWIDLPSGVSRITPVPKTAQDGVLVKRFHFQRARHALPPPSITGVIHQGVSTNDRLMAQAACALARIHRDHTAPTARIALMVDPRGRGLPESYIGNAATSVSLHIPWEMLLTGQHMDVAQHLRKELIARLKELSQSPMSDAPPPTCNAFMWWNSWDTPAGGQAMAEASFGTAMPIPQFEWLNAWQTAVPRIFILVPTTVKGSFYIQVALEAAIMQVLEQTWQRCMIEDMQI</sequence>
<evidence type="ECO:0000313" key="2">
    <source>
        <dbReference type="EMBL" id="CAD9016717.1"/>
    </source>
</evidence>
<gene>
    <name evidence="2" type="ORF">EGYM00392_LOCUS27826</name>
</gene>
<dbReference type="InterPro" id="IPR023213">
    <property type="entry name" value="CAT-like_dom_sf"/>
</dbReference>